<reference evidence="2 3" key="1">
    <citation type="journal article" date="2014" name="Curr. Biol.">
        <title>The genome of the clonal raider ant Cerapachys biroi.</title>
        <authorList>
            <person name="Oxley P.R."/>
            <person name="Ji L."/>
            <person name="Fetter-Pruneda I."/>
            <person name="McKenzie S.K."/>
            <person name="Li C."/>
            <person name="Hu H."/>
            <person name="Zhang G."/>
            <person name="Kronauer D.J."/>
        </authorList>
    </citation>
    <scope>NUCLEOTIDE SEQUENCE [LARGE SCALE GENOMIC DNA]</scope>
</reference>
<dbReference type="OMA" id="TNSANAW"/>
<dbReference type="InterPro" id="IPR036397">
    <property type="entry name" value="RNaseH_sf"/>
</dbReference>
<gene>
    <name evidence="2" type="ORF">X777_13629</name>
</gene>
<dbReference type="Proteomes" id="UP000053097">
    <property type="component" value="Unassembled WGS sequence"/>
</dbReference>
<dbReference type="Gene3D" id="3.30.420.10">
    <property type="entry name" value="Ribonuclease H-like superfamily/Ribonuclease H"/>
    <property type="match status" value="1"/>
</dbReference>
<organism evidence="2 3">
    <name type="scientific">Ooceraea biroi</name>
    <name type="common">Clonal raider ant</name>
    <name type="synonym">Cerapachys biroi</name>
    <dbReference type="NCBI Taxonomy" id="2015173"/>
    <lineage>
        <taxon>Eukaryota</taxon>
        <taxon>Metazoa</taxon>
        <taxon>Ecdysozoa</taxon>
        <taxon>Arthropoda</taxon>
        <taxon>Hexapoda</taxon>
        <taxon>Insecta</taxon>
        <taxon>Pterygota</taxon>
        <taxon>Neoptera</taxon>
        <taxon>Endopterygota</taxon>
        <taxon>Hymenoptera</taxon>
        <taxon>Apocrita</taxon>
        <taxon>Aculeata</taxon>
        <taxon>Formicoidea</taxon>
        <taxon>Formicidae</taxon>
        <taxon>Dorylinae</taxon>
        <taxon>Ooceraea</taxon>
    </lineage>
</organism>
<dbReference type="PANTHER" id="PTHR47326">
    <property type="entry name" value="TRANSPOSABLE ELEMENT TC3 TRANSPOSASE-LIKE PROTEIN"/>
    <property type="match status" value="1"/>
</dbReference>
<name>A0A026W0M9_OOCBI</name>
<keyword evidence="3" id="KW-1185">Reference proteome</keyword>
<sequence length="354" mass="41782">MANYNNSQIVDILITFGECGKNAAETARVLNERYPDRHRHSARSILRIISRARQFGTLQVRKNRQRSHYERGNETNVVAVLTAVNLDPHISIRRISEQTQLPFSLIQRILKHRRYHAYHVNLNQELHGTDFQNRTNFCVWAWHMVEQNLQFFHTVCFSDEATFKSNGCVNRHNMHYWSRENPHWRQIDNQRVWSINVWCGILNGHIIGPHFFDGTLNGATYYNFLENHLSLLIEDVDLHTRGQMWFQQDGAPAHSIRALQILLNQKYPHRWIGRKGSVAWPPRSPDLTLLDYFLWGYVKSIVYSEPPTTRDNMIVRITEALENISSEVLRRVDHLTHRIHLCRRVQGQNFEHLL</sequence>
<dbReference type="Pfam" id="PF16087">
    <property type="entry name" value="DUF4817"/>
    <property type="match status" value="1"/>
</dbReference>
<dbReference type="InterPro" id="IPR032135">
    <property type="entry name" value="DUF4817"/>
</dbReference>
<dbReference type="PANTHER" id="PTHR47326:SF1">
    <property type="entry name" value="HTH PSQ-TYPE DOMAIN-CONTAINING PROTEIN"/>
    <property type="match status" value="1"/>
</dbReference>
<evidence type="ECO:0000313" key="2">
    <source>
        <dbReference type="EMBL" id="EZA48614.1"/>
    </source>
</evidence>
<evidence type="ECO:0000259" key="1">
    <source>
        <dbReference type="Pfam" id="PF16087"/>
    </source>
</evidence>
<dbReference type="AlphaFoldDB" id="A0A026W0M9"/>
<feature type="domain" description="DUF4817" evidence="1">
    <location>
        <begin position="8"/>
        <end position="59"/>
    </location>
</feature>
<dbReference type="GO" id="GO:0003676">
    <property type="term" value="F:nucleic acid binding"/>
    <property type="evidence" value="ECO:0007669"/>
    <property type="project" value="InterPro"/>
</dbReference>
<evidence type="ECO:0000313" key="3">
    <source>
        <dbReference type="Proteomes" id="UP000053097"/>
    </source>
</evidence>
<proteinExistence type="predicted"/>
<accession>A0A026W0M9</accession>
<protein>
    <recommendedName>
        <fullName evidence="1">DUF4817 domain-containing protein</fullName>
    </recommendedName>
</protein>
<dbReference type="EMBL" id="KK107595">
    <property type="protein sequence ID" value="EZA48614.1"/>
    <property type="molecule type" value="Genomic_DNA"/>
</dbReference>
<dbReference type="OrthoDB" id="7692914at2759"/>